<name>A0A172XQ21_9FLAO</name>
<dbReference type="Pfam" id="PF00144">
    <property type="entry name" value="Beta-lactamase"/>
    <property type="match status" value="1"/>
</dbReference>
<keyword evidence="7" id="KW-1185">Reference proteome</keyword>
<dbReference type="KEGG" id="chh:A0O34_00295"/>
<feature type="signal peptide" evidence="4">
    <location>
        <begin position="1"/>
        <end position="22"/>
    </location>
</feature>
<dbReference type="STRING" id="1685010.A0O34_00295"/>
<dbReference type="InterPro" id="IPR019734">
    <property type="entry name" value="TPR_rpt"/>
</dbReference>
<keyword evidence="4" id="KW-0732">Signal</keyword>
<organism evidence="6 7">
    <name type="scientific">Chryseobacterium glaciei</name>
    <dbReference type="NCBI Taxonomy" id="1685010"/>
    <lineage>
        <taxon>Bacteria</taxon>
        <taxon>Pseudomonadati</taxon>
        <taxon>Bacteroidota</taxon>
        <taxon>Flavobacteriia</taxon>
        <taxon>Flavobacteriales</taxon>
        <taxon>Weeksellaceae</taxon>
        <taxon>Chryseobacterium group</taxon>
        <taxon>Chryseobacterium</taxon>
    </lineage>
</organism>
<evidence type="ECO:0000256" key="3">
    <source>
        <dbReference type="PROSITE-ProRule" id="PRU00339"/>
    </source>
</evidence>
<keyword evidence="1" id="KW-0677">Repeat</keyword>
<dbReference type="SUPFAM" id="SSF56601">
    <property type="entry name" value="beta-lactamase/transpeptidase-like"/>
    <property type="match status" value="1"/>
</dbReference>
<gene>
    <name evidence="6" type="ORF">A0O34_00295</name>
</gene>
<evidence type="ECO:0000256" key="4">
    <source>
        <dbReference type="SAM" id="SignalP"/>
    </source>
</evidence>
<dbReference type="RefSeq" id="WP_066749973.1">
    <property type="nucleotide sequence ID" value="NZ_CP015199.1"/>
</dbReference>
<dbReference type="AlphaFoldDB" id="A0A172XQ21"/>
<evidence type="ECO:0000313" key="6">
    <source>
        <dbReference type="EMBL" id="ANF49088.1"/>
    </source>
</evidence>
<feature type="repeat" description="TPR" evidence="3">
    <location>
        <begin position="558"/>
        <end position="591"/>
    </location>
</feature>
<feature type="domain" description="Beta-lactamase-related" evidence="5">
    <location>
        <begin position="54"/>
        <end position="373"/>
    </location>
</feature>
<dbReference type="Pfam" id="PF07719">
    <property type="entry name" value="TPR_2"/>
    <property type="match status" value="1"/>
</dbReference>
<dbReference type="InterPro" id="IPR011990">
    <property type="entry name" value="TPR-like_helical_dom_sf"/>
</dbReference>
<dbReference type="SMART" id="SM00028">
    <property type="entry name" value="TPR"/>
    <property type="match status" value="2"/>
</dbReference>
<reference evidence="6 7" key="1">
    <citation type="submission" date="2016-04" db="EMBL/GenBank/DDBJ databases">
        <title>Complete Genome Sequence of Chryseobacterium sp. IHBB 10212.</title>
        <authorList>
            <person name="Pal M."/>
            <person name="Swarnkar M.K."/>
            <person name="Kaushal K."/>
            <person name="Chhibber S."/>
            <person name="Singh A.K."/>
            <person name="Gulati A."/>
        </authorList>
    </citation>
    <scope>NUCLEOTIDE SEQUENCE [LARGE SCALE GENOMIC DNA]</scope>
    <source>
        <strain evidence="6 7">IHBB 10212</strain>
    </source>
</reference>
<dbReference type="OrthoDB" id="9797709at2"/>
<keyword evidence="2 3" id="KW-0802">TPR repeat</keyword>
<dbReference type="PROSITE" id="PS50005">
    <property type="entry name" value="TPR"/>
    <property type="match status" value="1"/>
</dbReference>
<feature type="chain" id="PRO_5008003584" description="Beta-lactamase-related domain-containing protein" evidence="4">
    <location>
        <begin position="23"/>
        <end position="601"/>
    </location>
</feature>
<evidence type="ECO:0000313" key="7">
    <source>
        <dbReference type="Proteomes" id="UP000077824"/>
    </source>
</evidence>
<evidence type="ECO:0000256" key="2">
    <source>
        <dbReference type="ARBA" id="ARBA00022803"/>
    </source>
</evidence>
<evidence type="ECO:0000256" key="1">
    <source>
        <dbReference type="ARBA" id="ARBA00022737"/>
    </source>
</evidence>
<dbReference type="Gene3D" id="3.40.710.10">
    <property type="entry name" value="DD-peptidase/beta-lactamase superfamily"/>
    <property type="match status" value="1"/>
</dbReference>
<dbReference type="PROSITE" id="PS50293">
    <property type="entry name" value="TPR_REGION"/>
    <property type="match status" value="1"/>
</dbReference>
<dbReference type="EMBL" id="CP015199">
    <property type="protein sequence ID" value="ANF49088.1"/>
    <property type="molecule type" value="Genomic_DNA"/>
</dbReference>
<sequence length="601" mass="66907">MKAKTPFYIALVFGMMATPFSAQTDSQLKNEISKVESGLMPVVRFEGEPLWTLESRMKYYNVPGVSIAVIKNSKVIWSKTYGFADVESKTPVNSNTLFQAASMSKPVSAYAMLKEVEMGKLDPNADVNSYLKSWKVPENEFTKQKKVSLKNIVSHTAGFSVSGFAGYEVGQPIPTLVQVLNGQSPANSQAVIVNKLPGTPFRYAGGGYCVLQQMLIDLEGKDFASILTEKVLSPLNMKNSTFSQPLSEAQAQFAATAYNENGIKVQGKYHVYPELAAAGLWTTAEDYAKFVIDVQNTLSNKSQTVISKKTAEEFTTPFIDPYMGLGIFLENRNGKVYFTHGGWNEGFSSKSIGNKTSGDGIVVLTNTNKPAFIEELIRSVANVYQWPNYVNSINKILPTTEKDFSNNIGRYKSDKYGFYKVYQENGKLMAINNTEAPTELIKVGEDTFAIRDWDFQFKFIKNSKTGKRELIQILGDKTIRSKNPQMSANEKTPLELILEGNFDKGLQLYKKAKTEDANHNLISEGYLNGVGYALLQQKQPNKAIDVFRVNTLLYPKSENVYDSLGEAYLGAGQKEKAKQNYQKVLEINPKNENAAKILKTL</sequence>
<dbReference type="InterPro" id="IPR001466">
    <property type="entry name" value="Beta-lactam-related"/>
</dbReference>
<proteinExistence type="predicted"/>
<evidence type="ECO:0000259" key="5">
    <source>
        <dbReference type="Pfam" id="PF00144"/>
    </source>
</evidence>
<dbReference type="InterPro" id="IPR012338">
    <property type="entry name" value="Beta-lactam/transpept-like"/>
</dbReference>
<dbReference type="Gene3D" id="1.25.40.10">
    <property type="entry name" value="Tetratricopeptide repeat domain"/>
    <property type="match status" value="1"/>
</dbReference>
<dbReference type="PANTHER" id="PTHR46825">
    <property type="entry name" value="D-ALANYL-D-ALANINE-CARBOXYPEPTIDASE/ENDOPEPTIDASE AMPH"/>
    <property type="match status" value="1"/>
</dbReference>
<dbReference type="SUPFAM" id="SSF48452">
    <property type="entry name" value="TPR-like"/>
    <property type="match status" value="1"/>
</dbReference>
<dbReference type="InterPro" id="IPR050491">
    <property type="entry name" value="AmpC-like"/>
</dbReference>
<dbReference type="InterPro" id="IPR013105">
    <property type="entry name" value="TPR_2"/>
</dbReference>
<dbReference type="Proteomes" id="UP000077824">
    <property type="component" value="Chromosome"/>
</dbReference>
<protein>
    <recommendedName>
        <fullName evidence="5">Beta-lactamase-related domain-containing protein</fullName>
    </recommendedName>
</protein>
<dbReference type="PANTHER" id="PTHR46825:SF12">
    <property type="entry name" value="PENICILLIN-BINDING PROTEIN 4"/>
    <property type="match status" value="1"/>
</dbReference>
<accession>A0A172XQ21</accession>